<sequence length="225" mass="25214">MPTYAVGTVPSWIPILESGARRFHHASYLSATWKSTKSPSLPTYLLYTKLPSRLLIATTRASGIANRERLISRAGSAGGLGTYIHPEQKRQHLACFFPFTGPARFPQPTHSQASALCWAWSREQSGLASSINQQRRHESSSVNHQQERHELRWYQYLGHPTRLQNQTHAPGGACLASALLTRDVSTREGSERRKSLPPSAFGTHGCRRTPRKRIRSRNRQTGVHA</sequence>
<evidence type="ECO:0000313" key="2">
    <source>
        <dbReference type="EMBL" id="KAK2021086.1"/>
    </source>
</evidence>
<dbReference type="EMBL" id="MU843139">
    <property type="protein sequence ID" value="KAK2021086.1"/>
    <property type="molecule type" value="Genomic_DNA"/>
</dbReference>
<dbReference type="Proteomes" id="UP001232148">
    <property type="component" value="Unassembled WGS sequence"/>
</dbReference>
<evidence type="ECO:0000256" key="1">
    <source>
        <dbReference type="SAM" id="MobiDB-lite"/>
    </source>
</evidence>
<evidence type="ECO:0000313" key="3">
    <source>
        <dbReference type="Proteomes" id="UP001232148"/>
    </source>
</evidence>
<name>A0AAD9LTB2_9PEZI</name>
<comment type="caution">
    <text evidence="2">The sequence shown here is derived from an EMBL/GenBank/DDBJ whole genome shotgun (WGS) entry which is preliminary data.</text>
</comment>
<keyword evidence="3" id="KW-1185">Reference proteome</keyword>
<proteinExistence type="predicted"/>
<reference evidence="2" key="1">
    <citation type="submission" date="2021-06" db="EMBL/GenBank/DDBJ databases">
        <title>Comparative genomics, transcriptomics and evolutionary studies reveal genomic signatures of adaptation to plant cell wall in hemibiotrophic fungi.</title>
        <authorList>
            <consortium name="DOE Joint Genome Institute"/>
            <person name="Baroncelli R."/>
            <person name="Diaz J.F."/>
            <person name="Benocci T."/>
            <person name="Peng M."/>
            <person name="Battaglia E."/>
            <person name="Haridas S."/>
            <person name="Andreopoulos W."/>
            <person name="Labutti K."/>
            <person name="Pangilinan J."/>
            <person name="Floch G.L."/>
            <person name="Makela M.R."/>
            <person name="Henrissat B."/>
            <person name="Grigoriev I.V."/>
            <person name="Crouch J.A."/>
            <person name="De Vries R.P."/>
            <person name="Sukno S.A."/>
            <person name="Thon M.R."/>
        </authorList>
    </citation>
    <scope>NUCLEOTIDE SEQUENCE</scope>
    <source>
        <strain evidence="2">MAFF235873</strain>
    </source>
</reference>
<feature type="compositionally biased region" description="Basic residues" evidence="1">
    <location>
        <begin position="205"/>
        <end position="218"/>
    </location>
</feature>
<gene>
    <name evidence="2" type="ORF">LX32DRAFT_277474</name>
</gene>
<dbReference type="AlphaFoldDB" id="A0AAD9LTB2"/>
<protein>
    <submittedName>
        <fullName evidence="2">Uncharacterized protein</fullName>
    </submittedName>
</protein>
<feature type="region of interest" description="Disordered" evidence="1">
    <location>
        <begin position="185"/>
        <end position="225"/>
    </location>
</feature>
<accession>A0AAD9LTB2</accession>
<feature type="compositionally biased region" description="Basic and acidic residues" evidence="1">
    <location>
        <begin position="185"/>
        <end position="194"/>
    </location>
</feature>
<organism evidence="2 3">
    <name type="scientific">Colletotrichum zoysiae</name>
    <dbReference type="NCBI Taxonomy" id="1216348"/>
    <lineage>
        <taxon>Eukaryota</taxon>
        <taxon>Fungi</taxon>
        <taxon>Dikarya</taxon>
        <taxon>Ascomycota</taxon>
        <taxon>Pezizomycotina</taxon>
        <taxon>Sordariomycetes</taxon>
        <taxon>Hypocreomycetidae</taxon>
        <taxon>Glomerellales</taxon>
        <taxon>Glomerellaceae</taxon>
        <taxon>Colletotrichum</taxon>
        <taxon>Colletotrichum graminicola species complex</taxon>
    </lineage>
</organism>